<comment type="catalytic activity">
    <reaction evidence="4">
        <text>ATP + H2O = ADP + phosphate + H(+)</text>
        <dbReference type="Rhea" id="RHEA:13065"/>
        <dbReference type="ChEBI" id="CHEBI:15377"/>
        <dbReference type="ChEBI" id="CHEBI:15378"/>
        <dbReference type="ChEBI" id="CHEBI:30616"/>
        <dbReference type="ChEBI" id="CHEBI:43474"/>
        <dbReference type="ChEBI" id="CHEBI:456216"/>
        <dbReference type="EC" id="5.6.2.4"/>
    </reaction>
</comment>
<feature type="domain" description="Helicase HerA central" evidence="6">
    <location>
        <begin position="115"/>
        <end position="325"/>
    </location>
</feature>
<dbReference type="InterPro" id="IPR002789">
    <property type="entry name" value="HerA_central"/>
</dbReference>
<sequence>MNLFVIFSSFEMMLSYTNIVIGIILLIKQIHDIRRNVISRILTFTKTYFLFILINCCLSIFDSLIYPERTLYYVYILIFLGIGNIIFYFKLRPKNIPNLLLKKPELKSYPRGKVRIGTIFHEQKILKKFKLNIEDIKRHIIIYGQTGTGKTWFLKNFLYQFSKNFPEIPFMLFEFKGEYSDLSSTISNVDIIRPGENFKINLFDCDIFQKEIYVEILFDSLKSCQIIEGNADFSPQMEKVLVDVLKKVCFDSKNQSWNTLFTIMDEYAVQNVRNIPMLNQTIISIKNRLRRYASGTLSSLFNFSEDSDHISDLLSKNCVIDLGHILKLGGSKEDVIFFANLILKWIWEFNMKKNPSDSLNHITIFEDASYIASRKLLETSHLSTYLEDIALLLRGKGEALITLTTTLDISKNIILNSGTKFFFKFNENPEDINYFIGLKSQDHIDINALNIGFCLAKIDSISEVFLLKGETLRNDKKRIKRKEKIVTQRKNNISCKKNKKKKDFSQLDANNKVLKSKSRIINEESNHEGCANEMQINKDETHFSLTKLIQQAEELYLIENYRQSTEILSIVLHDLKKNSKNFINIDHNPDIINEINDIIDKKIEKTLENEVLSSNEILNVLNITKRINQKYFLNKIEVSKPLEQNHLPLLNQNPMLKKKVDIIQTEKKINNQSSSAPGIMLFYFNMITGPEKYYEINKLKLPDHIEQKIAKSMDTNSGEFCLEIEGYFFYINIFSIESIWARGKEEIIQLVIFYNLTEFNKNFMLSRLKKKTHSLIKALKQRKTLFYAFYLLDPTKMLIKGEEIKKESIFIKMEVKKIYNHFVYQNNSKHKIEAIFNKEYRLDNIDFEYFNSIIEELLLIEKSNPSFNSK</sequence>
<keyword evidence="8" id="KW-1185">Reference proteome</keyword>
<feature type="transmembrane region" description="Helical" evidence="5">
    <location>
        <begin position="72"/>
        <end position="91"/>
    </location>
</feature>
<evidence type="ECO:0000256" key="4">
    <source>
        <dbReference type="ARBA" id="ARBA00048988"/>
    </source>
</evidence>
<evidence type="ECO:0000259" key="6">
    <source>
        <dbReference type="Pfam" id="PF01935"/>
    </source>
</evidence>
<comment type="catalytic activity">
    <reaction evidence="2">
        <text>Couples ATP hydrolysis with the unwinding of duplex DNA by translocating in the 3'-5' direction.</text>
        <dbReference type="EC" id="5.6.2.4"/>
    </reaction>
</comment>
<dbReference type="Gene3D" id="3.40.50.300">
    <property type="entry name" value="P-loop containing nucleotide triphosphate hydrolases"/>
    <property type="match status" value="2"/>
</dbReference>
<feature type="transmembrane region" description="Helical" evidence="5">
    <location>
        <begin position="48"/>
        <end position="66"/>
    </location>
</feature>
<keyword evidence="5" id="KW-0812">Transmembrane</keyword>
<protein>
    <recommendedName>
        <fullName evidence="6">Helicase HerA central domain-containing protein</fullName>
    </recommendedName>
</protein>
<evidence type="ECO:0000256" key="3">
    <source>
        <dbReference type="ARBA" id="ARBA00048954"/>
    </source>
</evidence>
<dbReference type="EMBL" id="CP104013">
    <property type="protein sequence ID" value="UYP46413.1"/>
    <property type="molecule type" value="Genomic_DNA"/>
</dbReference>
<evidence type="ECO:0000313" key="7">
    <source>
        <dbReference type="EMBL" id="UYP46413.1"/>
    </source>
</evidence>
<evidence type="ECO:0000256" key="1">
    <source>
        <dbReference type="ARBA" id="ARBA00007816"/>
    </source>
</evidence>
<dbReference type="InterPro" id="IPR027417">
    <property type="entry name" value="P-loop_NTPase"/>
</dbReference>
<dbReference type="PANTHER" id="PTHR42957:SF1">
    <property type="entry name" value="HELICASE MJ1565-RELATED"/>
    <property type="match status" value="1"/>
</dbReference>
<evidence type="ECO:0000256" key="2">
    <source>
        <dbReference type="ARBA" id="ARBA00034617"/>
    </source>
</evidence>
<dbReference type="SUPFAM" id="SSF52540">
    <property type="entry name" value="P-loop containing nucleoside triphosphate hydrolases"/>
    <property type="match status" value="1"/>
</dbReference>
<feature type="transmembrane region" description="Helical" evidence="5">
    <location>
        <begin position="6"/>
        <end position="27"/>
    </location>
</feature>
<keyword evidence="5" id="KW-1133">Transmembrane helix</keyword>
<organism evidence="7 8">
    <name type="scientific">Candidatus Lokiarchaeum ossiferum</name>
    <dbReference type="NCBI Taxonomy" id="2951803"/>
    <lineage>
        <taxon>Archaea</taxon>
        <taxon>Promethearchaeati</taxon>
        <taxon>Promethearchaeota</taxon>
        <taxon>Promethearchaeia</taxon>
        <taxon>Promethearchaeales</taxon>
        <taxon>Promethearchaeaceae</taxon>
        <taxon>Candidatus Lokiarchaeum</taxon>
    </lineage>
</organism>
<keyword evidence="5" id="KW-0472">Membrane</keyword>
<accession>A0ABY6HST0</accession>
<name>A0ABY6HST0_9ARCH</name>
<gene>
    <name evidence="7" type="ORF">NEF87_002698</name>
</gene>
<dbReference type="Pfam" id="PF01935">
    <property type="entry name" value="DUF87"/>
    <property type="match status" value="1"/>
</dbReference>
<evidence type="ECO:0000256" key="5">
    <source>
        <dbReference type="SAM" id="Phobius"/>
    </source>
</evidence>
<proteinExistence type="inferred from homology"/>
<comment type="catalytic activity">
    <reaction evidence="3">
        <text>ATP + H2O = ADP + phosphate + H(+)</text>
        <dbReference type="Rhea" id="RHEA:13065"/>
        <dbReference type="ChEBI" id="CHEBI:15377"/>
        <dbReference type="ChEBI" id="CHEBI:15378"/>
        <dbReference type="ChEBI" id="CHEBI:30616"/>
        <dbReference type="ChEBI" id="CHEBI:43474"/>
        <dbReference type="ChEBI" id="CHEBI:456216"/>
        <dbReference type="EC" id="5.6.2.3"/>
    </reaction>
</comment>
<evidence type="ECO:0000313" key="8">
    <source>
        <dbReference type="Proteomes" id="UP001208689"/>
    </source>
</evidence>
<reference evidence="7" key="1">
    <citation type="submission" date="2022-09" db="EMBL/GenBank/DDBJ databases">
        <title>Actin cytoskeleton and complex cell architecture in an #Asgard archaeon.</title>
        <authorList>
            <person name="Ponce Toledo R.I."/>
            <person name="Schleper C."/>
            <person name="Rodrigues Oliveira T."/>
            <person name="Wollweber F."/>
            <person name="Xu J."/>
            <person name="Rittmann S."/>
            <person name="Klingl A."/>
            <person name="Pilhofer M."/>
        </authorList>
    </citation>
    <scope>NUCLEOTIDE SEQUENCE</scope>
    <source>
        <strain evidence="7">B-35</strain>
    </source>
</reference>
<comment type="similarity">
    <text evidence="1">Belongs to the HerA family.</text>
</comment>
<dbReference type="PANTHER" id="PTHR42957">
    <property type="entry name" value="HELICASE MJ1565-RELATED"/>
    <property type="match status" value="1"/>
</dbReference>
<dbReference type="Proteomes" id="UP001208689">
    <property type="component" value="Chromosome"/>
</dbReference>
<dbReference type="InterPro" id="IPR008571">
    <property type="entry name" value="HerA-like"/>
</dbReference>